<dbReference type="EMBL" id="JBHGVX010000001">
    <property type="protein sequence ID" value="KAL1799690.1"/>
    <property type="molecule type" value="Genomic_DNA"/>
</dbReference>
<dbReference type="RefSeq" id="XP_069310274.1">
    <property type="nucleotide sequence ID" value="XM_069447602.1"/>
</dbReference>
<accession>A0ABR3UTR7</accession>
<dbReference type="SUPFAM" id="SSF53474">
    <property type="entry name" value="alpha/beta-Hydrolases"/>
    <property type="match status" value="1"/>
</dbReference>
<name>A0ABR3UTR7_9PLEO</name>
<dbReference type="InterPro" id="IPR029058">
    <property type="entry name" value="AB_hydrolase_fold"/>
</dbReference>
<dbReference type="PANTHER" id="PTHR43056">
    <property type="entry name" value="PEPTIDASE S9 PROLYL OLIGOPEPTIDASE"/>
    <property type="match status" value="1"/>
</dbReference>
<gene>
    <name evidence="4" type="ORF">ACET3X_000032</name>
</gene>
<dbReference type="Proteomes" id="UP001578633">
    <property type="component" value="Chromosome 1"/>
</dbReference>
<dbReference type="Pfam" id="PF08530">
    <property type="entry name" value="PepX_C"/>
    <property type="match status" value="1"/>
</dbReference>
<evidence type="ECO:0000256" key="2">
    <source>
        <dbReference type="SAM" id="MobiDB-lite"/>
    </source>
</evidence>
<dbReference type="InterPro" id="IPR050585">
    <property type="entry name" value="Xaa-Pro_dipeptidyl-ppase/CocE"/>
</dbReference>
<evidence type="ECO:0000313" key="4">
    <source>
        <dbReference type="EMBL" id="KAL1799690.1"/>
    </source>
</evidence>
<dbReference type="PANTHER" id="PTHR43056:SF10">
    <property type="entry name" value="COCE_NOND FAMILY, PUTATIVE (AFU_ORTHOLOGUE AFUA_7G00600)-RELATED"/>
    <property type="match status" value="1"/>
</dbReference>
<evidence type="ECO:0000259" key="3">
    <source>
        <dbReference type="SMART" id="SM00939"/>
    </source>
</evidence>
<proteinExistence type="predicted"/>
<dbReference type="Gene3D" id="3.40.50.1820">
    <property type="entry name" value="alpha/beta hydrolase"/>
    <property type="match status" value="1"/>
</dbReference>
<dbReference type="InterPro" id="IPR008979">
    <property type="entry name" value="Galactose-bd-like_sf"/>
</dbReference>
<reference evidence="4 5" key="1">
    <citation type="submission" date="2024-09" db="EMBL/GenBank/DDBJ databases">
        <title>T2T genomes of carrot and Alternaria dauci and their utility for understanding host-pathogen interaction during carrot leaf blight disease.</title>
        <authorList>
            <person name="Liu W."/>
            <person name="Xu S."/>
            <person name="Ou C."/>
            <person name="Liu X."/>
            <person name="Zhuang F."/>
            <person name="Deng X.W."/>
        </authorList>
    </citation>
    <scope>NUCLEOTIDE SEQUENCE [LARGE SCALE GENOMIC DNA]</scope>
    <source>
        <strain evidence="4 5">A2016</strain>
    </source>
</reference>
<dbReference type="SUPFAM" id="SSF49785">
    <property type="entry name" value="Galactose-binding domain-like"/>
    <property type="match status" value="1"/>
</dbReference>
<dbReference type="InterPro" id="IPR013736">
    <property type="entry name" value="Xaa-Pro_dipept_C"/>
</dbReference>
<dbReference type="Gene3D" id="2.60.120.260">
    <property type="entry name" value="Galactose-binding domain-like"/>
    <property type="match status" value="1"/>
</dbReference>
<dbReference type="GeneID" id="96080354"/>
<keyword evidence="5" id="KW-1185">Reference proteome</keyword>
<dbReference type="Gene3D" id="1.10.3020.20">
    <property type="match status" value="1"/>
</dbReference>
<comment type="caution">
    <text evidence="4">The sequence shown here is derived from an EMBL/GenBank/DDBJ whole genome shotgun (WGS) entry which is preliminary data.</text>
</comment>
<feature type="domain" description="Xaa-Pro dipeptidyl-peptidase C-terminal" evidence="3">
    <location>
        <begin position="287"/>
        <end position="527"/>
    </location>
</feature>
<sequence>MSPKDSLVQALSPEDAAHPGFNPRTVVDDELNLQIDYDTTIVLRDGSKIYADVYKPSKLSKYPTILVWTPYGKHVNPFHRWNNLTGSVVPTNILSKYVAFETPDPGFWCENGYAVVIVDPQSQDCYDTIEWAGTQEWSQGNVGMTGVSYLAWSQWRVAALNPPHLKAINPNEGVTDFYRELAHHGGINSPFIKGIIETQWGYGRNQIEDLTRLTDAHPLFDDYWKSKNPDLSAIKVPAYVVASWGDFGLHTRGTLEGFKKISSTEKWLRVHGRRKFPSFYEDQERQRQFFDKFLKGLDSEVDYWPKVNLEIRERYYIGNYRAEQEWPLARTKYTKLFLDSEKQTMKLESSPKSHKAEYDVSNAPGFTEKLEFDYVLPVDTELTGHFKLRLWVEAQGNDDMDIFVEIDKIDRTGDKVPFPWRTLSADGPVAGGWLRVSHRELDEELTTPHQPVHKHTRELNLKPGEIVPVDIEIWPASILCRKGKRIRLTLKGSDPHPGHNPNFTHPGTLNTGTHIVHTGCSYDSHLLVPEIPV</sequence>
<evidence type="ECO:0000313" key="5">
    <source>
        <dbReference type="Proteomes" id="UP001578633"/>
    </source>
</evidence>
<dbReference type="InterPro" id="IPR005674">
    <property type="entry name" value="CocE/Ser_esterase"/>
</dbReference>
<organism evidence="4 5">
    <name type="scientific">Alternaria dauci</name>
    <dbReference type="NCBI Taxonomy" id="48095"/>
    <lineage>
        <taxon>Eukaryota</taxon>
        <taxon>Fungi</taxon>
        <taxon>Dikarya</taxon>
        <taxon>Ascomycota</taxon>
        <taxon>Pezizomycotina</taxon>
        <taxon>Dothideomycetes</taxon>
        <taxon>Pleosporomycetidae</taxon>
        <taxon>Pleosporales</taxon>
        <taxon>Pleosporineae</taxon>
        <taxon>Pleosporaceae</taxon>
        <taxon>Alternaria</taxon>
        <taxon>Alternaria sect. Porri</taxon>
    </lineage>
</organism>
<dbReference type="NCBIfam" id="TIGR00976">
    <property type="entry name" value="CocE_NonD"/>
    <property type="match status" value="2"/>
</dbReference>
<dbReference type="SMART" id="SM00939">
    <property type="entry name" value="PepX_C"/>
    <property type="match status" value="1"/>
</dbReference>
<feature type="region of interest" description="Disordered" evidence="2">
    <location>
        <begin position="1"/>
        <end position="23"/>
    </location>
</feature>
<protein>
    <recommendedName>
        <fullName evidence="3">Xaa-Pro dipeptidyl-peptidase C-terminal domain-containing protein</fullName>
    </recommendedName>
</protein>
<dbReference type="InterPro" id="IPR000383">
    <property type="entry name" value="Xaa-Pro-like_dom"/>
</dbReference>
<keyword evidence="1" id="KW-0378">Hydrolase</keyword>
<evidence type="ECO:0000256" key="1">
    <source>
        <dbReference type="ARBA" id="ARBA00022801"/>
    </source>
</evidence>
<dbReference type="Pfam" id="PF02129">
    <property type="entry name" value="Peptidase_S15"/>
    <property type="match status" value="1"/>
</dbReference>